<dbReference type="Pfam" id="PF01659">
    <property type="entry name" value="Luteo_Vpg"/>
    <property type="match status" value="1"/>
</dbReference>
<feature type="compositionally biased region" description="Polar residues" evidence="3">
    <location>
        <begin position="152"/>
        <end position="166"/>
    </location>
</feature>
<protein>
    <submittedName>
        <fullName evidence="4">Movement protein</fullName>
    </submittedName>
</protein>
<organism evidence="4 5">
    <name type="scientific">White clover mottle virus</name>
    <dbReference type="NCBI Taxonomy" id="1913024"/>
    <lineage>
        <taxon>Viruses</taxon>
        <taxon>Riboviria</taxon>
        <taxon>Orthornavirae</taxon>
        <taxon>Pisuviricota</taxon>
        <taxon>Pisoniviricetes</taxon>
        <taxon>Sobelivirales</taxon>
        <taxon>Solemoviridae</taxon>
        <taxon>Polerovirus</taxon>
        <taxon>Polerovirus WCMV</taxon>
    </lineage>
</organism>
<keyword evidence="1" id="KW-0813">Transport</keyword>
<dbReference type="Proteomes" id="UP000203779">
    <property type="component" value="Segment"/>
</dbReference>
<feature type="region of interest" description="Disordered" evidence="3">
    <location>
        <begin position="137"/>
        <end position="193"/>
    </location>
</feature>
<evidence type="ECO:0000256" key="2">
    <source>
        <dbReference type="ARBA" id="ARBA00023031"/>
    </source>
</evidence>
<evidence type="ECO:0000256" key="1">
    <source>
        <dbReference type="ARBA" id="ARBA00022448"/>
    </source>
</evidence>
<accession>A0A1J1DJV3</accession>
<dbReference type="PRINTS" id="PR00912">
    <property type="entry name" value="LVIRUSORF5"/>
</dbReference>
<dbReference type="InterPro" id="IPR001964">
    <property type="entry name" value="Luteo_VPG"/>
</dbReference>
<dbReference type="OrthoDB" id="19655at10239"/>
<dbReference type="EMBL" id="LC192169">
    <property type="protein sequence ID" value="BAV90578.1"/>
    <property type="molecule type" value="Genomic_RNA"/>
</dbReference>
<sequence>MEEGEGTGALFGGLNAATQWLWSNPLGSHNAEDDEEETVDALLEEAQLEDEGLARHSYFQKTTSRAVTQDVSRSGRLYQTAQLSALEFSRPTMNIKSQWLSWSSSPRPLPPPQGRSLTSLIPIAKPLSLGPTSINLESPRVDKGPSQLGLLTASSGTPQMRTNSGYYTKETETPQLRGRSASPSSAKLRMRNR</sequence>
<dbReference type="KEGG" id="vg:30090159"/>
<evidence type="ECO:0000313" key="5">
    <source>
        <dbReference type="Proteomes" id="UP000203779"/>
    </source>
</evidence>
<dbReference type="GO" id="GO:0046740">
    <property type="term" value="P:transport of virus in host, cell to cell"/>
    <property type="evidence" value="ECO:0007669"/>
    <property type="project" value="UniProtKB-KW"/>
</dbReference>
<dbReference type="GeneID" id="30090159"/>
<dbReference type="RefSeq" id="YP_009315900.1">
    <property type="nucleotide sequence ID" value="NC_031747.1"/>
</dbReference>
<reference evidence="4 5" key="1">
    <citation type="submission" date="2016-10" db="EMBL/GenBank/DDBJ databases">
        <title>The complete nucleotide sequence and genome organization of White clover mottle virus.</title>
        <authorList>
            <person name="Park C.Y."/>
            <person name="Min H.G."/>
            <person name="Oh J.H."/>
            <person name="Kim M.G."/>
            <person name="Lee S.H."/>
        </authorList>
    </citation>
    <scope>NUCLEOTIDE SEQUENCE [LARGE SCALE GENOMIC DNA]</scope>
    <source>
        <strain evidence="4 5">CD</strain>
    </source>
</reference>
<name>A0A1J1DJV3_9VIRU</name>
<evidence type="ECO:0000256" key="3">
    <source>
        <dbReference type="SAM" id="MobiDB-lite"/>
    </source>
</evidence>
<keyword evidence="5" id="KW-1185">Reference proteome</keyword>
<proteinExistence type="predicted"/>
<keyword evidence="2" id="KW-0916">Viral movement protein</keyword>
<evidence type="ECO:0000313" key="4">
    <source>
        <dbReference type="EMBL" id="BAV90578.1"/>
    </source>
</evidence>